<evidence type="ECO:0008006" key="4">
    <source>
        <dbReference type="Google" id="ProtNLM"/>
    </source>
</evidence>
<name>A0A5B8L6P2_9HYPH</name>
<keyword evidence="3" id="KW-1185">Reference proteome</keyword>
<evidence type="ECO:0000256" key="1">
    <source>
        <dbReference type="SAM" id="SignalP"/>
    </source>
</evidence>
<keyword evidence="1" id="KW-0732">Signal</keyword>
<dbReference type="OrthoDB" id="7374881at2"/>
<protein>
    <recommendedName>
        <fullName evidence="4">Lipoprotein</fullName>
    </recommendedName>
</protein>
<feature type="chain" id="PRO_5022927987" description="Lipoprotein" evidence="1">
    <location>
        <begin position="19"/>
        <end position="178"/>
    </location>
</feature>
<dbReference type="AlphaFoldDB" id="A0A5B8L6P2"/>
<accession>A0A5B8L6P2</accession>
<evidence type="ECO:0000313" key="3">
    <source>
        <dbReference type="Proteomes" id="UP000321389"/>
    </source>
</evidence>
<evidence type="ECO:0000313" key="2">
    <source>
        <dbReference type="EMBL" id="QDZ03393.1"/>
    </source>
</evidence>
<reference evidence="2" key="1">
    <citation type="submission" date="2020-04" db="EMBL/GenBank/DDBJ databases">
        <title>Nitratireductor sp. nov. isolated from mangrove soil.</title>
        <authorList>
            <person name="Ye Y."/>
        </authorList>
    </citation>
    <scope>NUCLEOTIDE SEQUENCE</scope>
    <source>
        <strain evidence="2">SY7</strain>
    </source>
</reference>
<organism evidence="2 3">
    <name type="scientific">Nitratireductor mangrovi</name>
    <dbReference type="NCBI Taxonomy" id="2599600"/>
    <lineage>
        <taxon>Bacteria</taxon>
        <taxon>Pseudomonadati</taxon>
        <taxon>Pseudomonadota</taxon>
        <taxon>Alphaproteobacteria</taxon>
        <taxon>Hyphomicrobiales</taxon>
        <taxon>Phyllobacteriaceae</taxon>
        <taxon>Nitratireductor</taxon>
    </lineage>
</organism>
<dbReference type="EMBL" id="CP042301">
    <property type="protein sequence ID" value="QDZ03393.1"/>
    <property type="molecule type" value="Genomic_DNA"/>
</dbReference>
<dbReference type="Proteomes" id="UP000321389">
    <property type="component" value="Chromosome"/>
</dbReference>
<feature type="signal peptide" evidence="1">
    <location>
        <begin position="1"/>
        <end position="18"/>
    </location>
</feature>
<proteinExistence type="predicted"/>
<gene>
    <name evidence="2" type="ORF">FQ775_17605</name>
</gene>
<sequence>MCCLLAVAALAGCSSTDALDPNAVRAGRSGVPVNALAPQEGNGNLPTPPQTANLAQADTRLAFAPVVGPTVAAATPLANRLSVRAAQRGLAITGGGDTPATHLLKGYFSAISEDKETIVIFVWDVVGPDGNRLHRIQGQERVASTAPDAWAAVPTATMETIADRTIDEFSTWLGAGRG</sequence>
<dbReference type="KEGG" id="niy:FQ775_17605"/>